<evidence type="ECO:0000313" key="3">
    <source>
        <dbReference type="RefSeq" id="XP_031559144.1"/>
    </source>
</evidence>
<dbReference type="GeneID" id="116295469"/>
<feature type="domain" description="GRHL1/CP2 C-terminal" evidence="1">
    <location>
        <begin position="64"/>
        <end position="153"/>
    </location>
</feature>
<dbReference type="GO" id="GO:0001228">
    <property type="term" value="F:DNA-binding transcription activator activity, RNA polymerase II-specific"/>
    <property type="evidence" value="ECO:0007669"/>
    <property type="project" value="TreeGrafter"/>
</dbReference>
<accession>A0A6P8HRY3</accession>
<dbReference type="PANTHER" id="PTHR11037:SF20">
    <property type="entry name" value="PROTEIN GRAINYHEAD"/>
    <property type="match status" value="1"/>
</dbReference>
<reference evidence="3" key="1">
    <citation type="submission" date="2025-08" db="UniProtKB">
        <authorList>
            <consortium name="RefSeq"/>
        </authorList>
    </citation>
    <scope>IDENTIFICATION</scope>
    <source>
        <tissue evidence="3">Tentacle</tissue>
    </source>
</reference>
<sequence>MVVKIMQNECISFDSSKYCTPLLKQLREKGRKRSSSDAFRETADALDHLKLAPKIKRVVRRPPPLLTIYLRKETEKAYDAIFLEEITVEKFKEAVSLRYELTVDSIKSISLRKKSGSLIEIDDQTVKKFIDEEDFIISLDYDSAEGTCKITLSRPPSR</sequence>
<name>A0A6P8HRY3_ACTTE</name>
<dbReference type="AlphaFoldDB" id="A0A6P8HRY3"/>
<evidence type="ECO:0000313" key="2">
    <source>
        <dbReference type="Proteomes" id="UP000515163"/>
    </source>
</evidence>
<organism evidence="2 3">
    <name type="scientific">Actinia tenebrosa</name>
    <name type="common">Australian red waratah sea anemone</name>
    <dbReference type="NCBI Taxonomy" id="6105"/>
    <lineage>
        <taxon>Eukaryota</taxon>
        <taxon>Metazoa</taxon>
        <taxon>Cnidaria</taxon>
        <taxon>Anthozoa</taxon>
        <taxon>Hexacorallia</taxon>
        <taxon>Actiniaria</taxon>
        <taxon>Actiniidae</taxon>
        <taxon>Actinia</taxon>
    </lineage>
</organism>
<dbReference type="RefSeq" id="XP_031559144.1">
    <property type="nucleotide sequence ID" value="XM_031703284.1"/>
</dbReference>
<dbReference type="InParanoid" id="A0A6P8HRY3"/>
<gene>
    <name evidence="3" type="primary">LOC116295469</name>
</gene>
<dbReference type="InterPro" id="IPR057520">
    <property type="entry name" value="GRHL1/CP2_C"/>
</dbReference>
<dbReference type="GO" id="GO:0005634">
    <property type="term" value="C:nucleus"/>
    <property type="evidence" value="ECO:0007669"/>
    <property type="project" value="TreeGrafter"/>
</dbReference>
<dbReference type="GO" id="GO:0000978">
    <property type="term" value="F:RNA polymerase II cis-regulatory region sequence-specific DNA binding"/>
    <property type="evidence" value="ECO:0007669"/>
    <property type="project" value="TreeGrafter"/>
</dbReference>
<dbReference type="InterPro" id="IPR040167">
    <property type="entry name" value="TF_CP2-like"/>
</dbReference>
<dbReference type="Proteomes" id="UP000515163">
    <property type="component" value="Unplaced"/>
</dbReference>
<protein>
    <submittedName>
        <fullName evidence="3">Uncharacterized protein LOC116295469</fullName>
    </submittedName>
</protein>
<evidence type="ECO:0000259" key="1">
    <source>
        <dbReference type="Pfam" id="PF25416"/>
    </source>
</evidence>
<keyword evidence="2" id="KW-1185">Reference proteome</keyword>
<proteinExistence type="predicted"/>
<dbReference type="PANTHER" id="PTHR11037">
    <property type="entry name" value="TRANSCRIPTION FACTOR CP2"/>
    <property type="match status" value="1"/>
</dbReference>
<dbReference type="KEGG" id="aten:116295469"/>
<dbReference type="Pfam" id="PF25416">
    <property type="entry name" value="GRHL1_C"/>
    <property type="match status" value="1"/>
</dbReference>
<dbReference type="OrthoDB" id="7680836at2759"/>